<dbReference type="SUPFAM" id="SSF51395">
    <property type="entry name" value="FMN-linked oxidoreductases"/>
    <property type="match status" value="1"/>
</dbReference>
<dbReference type="InterPro" id="IPR013785">
    <property type="entry name" value="Aldolase_TIM"/>
</dbReference>
<comment type="similarity">
    <text evidence="3">In the N-terminal section; belongs to the NADH:flavin oxidoreductase/NADH oxidase family.</text>
</comment>
<dbReference type="GO" id="GO:0051536">
    <property type="term" value="F:iron-sulfur cluster binding"/>
    <property type="evidence" value="ECO:0007669"/>
    <property type="project" value="UniProtKB-KW"/>
</dbReference>
<evidence type="ECO:0000256" key="6">
    <source>
        <dbReference type="ARBA" id="ARBA00022723"/>
    </source>
</evidence>
<protein>
    <submittedName>
        <fullName evidence="12">Mycofactocin system FadH/OYE family oxidoreductase 2</fullName>
    </submittedName>
</protein>
<dbReference type="Gene3D" id="3.40.50.720">
    <property type="entry name" value="NAD(P)-binding Rossmann-like Domain"/>
    <property type="match status" value="1"/>
</dbReference>
<dbReference type="GO" id="GO:0046872">
    <property type="term" value="F:metal ion binding"/>
    <property type="evidence" value="ECO:0007669"/>
    <property type="project" value="UniProtKB-KW"/>
</dbReference>
<comment type="cofactor">
    <cofactor evidence="2">
        <name>[4Fe-4S] cluster</name>
        <dbReference type="ChEBI" id="CHEBI:49883"/>
    </cofactor>
</comment>
<dbReference type="AlphaFoldDB" id="A0A541B977"/>
<dbReference type="PANTHER" id="PTHR42917">
    <property type="entry name" value="2,4-DIENOYL-COA REDUCTASE"/>
    <property type="match status" value="1"/>
</dbReference>
<dbReference type="Proteomes" id="UP000316256">
    <property type="component" value="Unassembled WGS sequence"/>
</dbReference>
<name>A0A541B977_9NOCA</name>
<dbReference type="OrthoDB" id="3169239at2"/>
<keyword evidence="7" id="KW-0560">Oxidoreductase</keyword>
<comment type="cofactor">
    <cofactor evidence="1">
        <name>FMN</name>
        <dbReference type="ChEBI" id="CHEBI:58210"/>
    </cofactor>
</comment>
<dbReference type="SUPFAM" id="SSF51905">
    <property type="entry name" value="FAD/NAD(P)-binding domain"/>
    <property type="match status" value="1"/>
</dbReference>
<gene>
    <name evidence="12" type="ORF">FK531_13210</name>
</gene>
<evidence type="ECO:0000256" key="7">
    <source>
        <dbReference type="ARBA" id="ARBA00023002"/>
    </source>
</evidence>
<dbReference type="Pfam" id="PF00724">
    <property type="entry name" value="Oxidored_FMN"/>
    <property type="match status" value="1"/>
</dbReference>
<dbReference type="EMBL" id="VIGH01000005">
    <property type="protein sequence ID" value="TQF68895.1"/>
    <property type="molecule type" value="Genomic_DNA"/>
</dbReference>
<reference evidence="12 13" key="1">
    <citation type="submission" date="2019-06" db="EMBL/GenBank/DDBJ databases">
        <title>Rhodococcus spaelei sp. nov., isolated from a cave.</title>
        <authorList>
            <person name="Lee S.D."/>
        </authorList>
    </citation>
    <scope>NUCLEOTIDE SEQUENCE [LARGE SCALE GENOMIC DNA]</scope>
    <source>
        <strain evidence="12 13">C9-5</strain>
    </source>
</reference>
<keyword evidence="5" id="KW-0288">FMN</keyword>
<dbReference type="PRINTS" id="PR00411">
    <property type="entry name" value="PNDRDTASEI"/>
</dbReference>
<dbReference type="InterPro" id="IPR023753">
    <property type="entry name" value="FAD/NAD-binding_dom"/>
</dbReference>
<keyword evidence="9" id="KW-0411">Iron-sulfur</keyword>
<evidence type="ECO:0000256" key="4">
    <source>
        <dbReference type="ARBA" id="ARBA00022630"/>
    </source>
</evidence>
<feature type="domain" description="FAD/NAD(P)-binding" evidence="11">
    <location>
        <begin position="374"/>
        <end position="476"/>
    </location>
</feature>
<dbReference type="NCBIfam" id="TIGR03997">
    <property type="entry name" value="mycofact_OYE_2"/>
    <property type="match status" value="1"/>
</dbReference>
<dbReference type="GO" id="GO:0008670">
    <property type="term" value="F:2,4-dienoyl-CoA reductase (NADPH) activity"/>
    <property type="evidence" value="ECO:0007669"/>
    <property type="project" value="TreeGrafter"/>
</dbReference>
<dbReference type="PANTHER" id="PTHR42917:SF2">
    <property type="entry name" value="2,4-DIENOYL-COA REDUCTASE [(2E)-ENOYL-COA-PRODUCING]"/>
    <property type="match status" value="1"/>
</dbReference>
<dbReference type="InterPro" id="IPR023987">
    <property type="entry name" value="CHP03977_oxidoreductase"/>
</dbReference>
<evidence type="ECO:0000313" key="12">
    <source>
        <dbReference type="EMBL" id="TQF68895.1"/>
    </source>
</evidence>
<dbReference type="InterPro" id="IPR001155">
    <property type="entry name" value="OxRdtase_FMN_N"/>
</dbReference>
<dbReference type="InterPro" id="IPR036188">
    <property type="entry name" value="FAD/NAD-bd_sf"/>
</dbReference>
<dbReference type="GO" id="GO:0010181">
    <property type="term" value="F:FMN binding"/>
    <property type="evidence" value="ECO:0007669"/>
    <property type="project" value="InterPro"/>
</dbReference>
<evidence type="ECO:0000313" key="13">
    <source>
        <dbReference type="Proteomes" id="UP000316256"/>
    </source>
</evidence>
<dbReference type="GO" id="GO:0033543">
    <property type="term" value="P:fatty acid beta-oxidation, unsaturated, even number, reductase/isomerase pathway"/>
    <property type="evidence" value="ECO:0007669"/>
    <property type="project" value="TreeGrafter"/>
</dbReference>
<dbReference type="PRINTS" id="PR00368">
    <property type="entry name" value="FADPNR"/>
</dbReference>
<comment type="caution">
    <text evidence="12">The sequence shown here is derived from an EMBL/GenBank/DDBJ whole genome shotgun (WGS) entry which is preliminary data.</text>
</comment>
<evidence type="ECO:0000256" key="8">
    <source>
        <dbReference type="ARBA" id="ARBA00023004"/>
    </source>
</evidence>
<keyword evidence="4" id="KW-0285">Flavoprotein</keyword>
<evidence type="ECO:0000256" key="5">
    <source>
        <dbReference type="ARBA" id="ARBA00022643"/>
    </source>
</evidence>
<keyword evidence="6" id="KW-0479">Metal-binding</keyword>
<dbReference type="InterPro" id="IPR051793">
    <property type="entry name" value="NADH:flavin_oxidoreductase"/>
</dbReference>
<feature type="domain" description="NADH:flavin oxidoreductase/NADH oxidase N-terminal" evidence="10">
    <location>
        <begin position="2"/>
        <end position="328"/>
    </location>
</feature>
<evidence type="ECO:0000256" key="2">
    <source>
        <dbReference type="ARBA" id="ARBA00001966"/>
    </source>
</evidence>
<evidence type="ECO:0000256" key="9">
    <source>
        <dbReference type="ARBA" id="ARBA00023014"/>
    </source>
</evidence>
<accession>A0A541B977</accession>
<dbReference type="Pfam" id="PF07992">
    <property type="entry name" value="Pyr_redox_2"/>
    <property type="match status" value="1"/>
</dbReference>
<evidence type="ECO:0000256" key="3">
    <source>
        <dbReference type="ARBA" id="ARBA00011048"/>
    </source>
</evidence>
<organism evidence="12 13">
    <name type="scientific">Rhodococcus spelaei</name>
    <dbReference type="NCBI Taxonomy" id="2546320"/>
    <lineage>
        <taxon>Bacteria</taxon>
        <taxon>Bacillati</taxon>
        <taxon>Actinomycetota</taxon>
        <taxon>Actinomycetes</taxon>
        <taxon>Mycobacteriales</taxon>
        <taxon>Nocardiaceae</taxon>
        <taxon>Rhodococcus</taxon>
    </lineage>
</organism>
<keyword evidence="8" id="KW-0408">Iron</keyword>
<keyword evidence="13" id="KW-1185">Reference proteome</keyword>
<proteinExistence type="inferred from homology"/>
<dbReference type="Gene3D" id="3.20.20.70">
    <property type="entry name" value="Aldolase class I"/>
    <property type="match status" value="1"/>
</dbReference>
<sequence>MRIGPRTVRNRVVFTAHLTNAAVDGLPSDQHVAYYEARAEGGAGLIITEEHCVHPTDWPYEKVIRGYRPEVVEGYRRITTAVHAHGAVILAQLNHNGGQGSGMYSELPLLAPSPVPDPLFREVPRAVDRADIAELVAGYATVARHCRLGGFDGVELQCSQSSIIRAFLSPETNLRTDCYGGSLGNRARFLLEVVDAVRAELGPDLVLGVRLTGEESIEGGIHLDEAVEVAAMVEATGRVDYVNTSIGMATATLHLIEASMAVPPGYSLFIPSAIRQRISLPVVGVGRFTDPEQADRALAEGHCDLVGVVRGQIADPDFAAKAAAGQPQDIRTCLSCNQECIGRVGMNRWLGCVENPEAGRESVPLPAPRRRGRRVVVVGGGPAGLQAAATAARRGHEVTLYERAENTGGQVIVAASAAGRAEFGVLVRNLEHECTRLGVRLRTGVTVDAAFVRALEPEVVIVATGARPHRPDWGADCERVVDVRDVLEGRTAPSGRVLVFDELGFHQGTSVAETLADRGCAVTVATNAMIVGQDLGLTLDMEGWQRRAHDKSIAQRTDLVPVSATTTDTGVRVALLHHPTGVVSEEEFDAVVCAVHQRPVDGLWKELSGSAFEVHRIGDALSPRRADAAVAEGYRVALAL</sequence>
<evidence type="ECO:0000259" key="11">
    <source>
        <dbReference type="Pfam" id="PF07992"/>
    </source>
</evidence>
<evidence type="ECO:0000259" key="10">
    <source>
        <dbReference type="Pfam" id="PF00724"/>
    </source>
</evidence>
<evidence type="ECO:0000256" key="1">
    <source>
        <dbReference type="ARBA" id="ARBA00001917"/>
    </source>
</evidence>
<dbReference type="CDD" id="cd04734">
    <property type="entry name" value="OYE_like_3_FMN"/>
    <property type="match status" value="1"/>
</dbReference>
<dbReference type="Gene3D" id="3.50.50.60">
    <property type="entry name" value="FAD/NAD(P)-binding domain"/>
    <property type="match status" value="1"/>
</dbReference>